<feature type="chain" id="PRO_5045051197" evidence="1">
    <location>
        <begin position="20"/>
        <end position="408"/>
    </location>
</feature>
<comment type="caution">
    <text evidence="2">The sequence shown here is derived from an EMBL/GenBank/DDBJ whole genome shotgun (WGS) entry which is preliminary data.</text>
</comment>
<keyword evidence="3" id="KW-1185">Reference proteome</keyword>
<evidence type="ECO:0000313" key="2">
    <source>
        <dbReference type="EMBL" id="MCF7559965.1"/>
    </source>
</evidence>
<evidence type="ECO:0000256" key="1">
    <source>
        <dbReference type="SAM" id="SignalP"/>
    </source>
</evidence>
<feature type="signal peptide" evidence="1">
    <location>
        <begin position="1"/>
        <end position="19"/>
    </location>
</feature>
<dbReference type="EMBL" id="JAKKDV010000002">
    <property type="protein sequence ID" value="MCF7559965.1"/>
    <property type="molecule type" value="Genomic_DNA"/>
</dbReference>
<organism evidence="2 3">
    <name type="scientific">Flaviramulus multivorans</name>
    <dbReference type="NCBI Taxonomy" id="1304750"/>
    <lineage>
        <taxon>Bacteria</taxon>
        <taxon>Pseudomonadati</taxon>
        <taxon>Bacteroidota</taxon>
        <taxon>Flavobacteriia</taxon>
        <taxon>Flavobacteriales</taxon>
        <taxon>Flavobacteriaceae</taxon>
        <taxon>Flaviramulus</taxon>
    </lineage>
</organism>
<evidence type="ECO:0000313" key="3">
    <source>
        <dbReference type="Proteomes" id="UP001200022"/>
    </source>
</evidence>
<gene>
    <name evidence="2" type="ORF">L3X39_04890</name>
</gene>
<protein>
    <submittedName>
        <fullName evidence="2">PorT family protein</fullName>
    </submittedName>
</protein>
<keyword evidence="1" id="KW-0732">Signal</keyword>
<name>A0ABS9IH69_9FLAO</name>
<dbReference type="Proteomes" id="UP001200022">
    <property type="component" value="Unassembled WGS sequence"/>
</dbReference>
<sequence length="408" mass="48055">MKKNYLLFLLIILSTNTYSQISFEKGYFINNSNQKIDCLIKNIDWKNNPIQFEYKLSDNGETKTGTIQSVKEFGIGNYSKYVRSNVKIDRSSKNTNYLNYSKNPIFKEEVLYLKLLVEGKANLYLYEDKNLKRFFFNYDNSAIEQLIFKKYKTTNNKIGTNDSYKQQLWSNLKCKDISIKIINNIDYKENELLDFFVKYNQCSNSESLIIKQKQKQDLFNLTLRPGVKSTSLSINNRNANLSDVNFENKLGLRLGLEAEFIMPFNKNKWALIIEPTYQYYKSEKTIMVNPFDLVIPQEIIYKIDYKSIEFPVGIRHYFFLKNNSKIFVNGSFVLDFNVGNSSLSITNTSLIEGPNVIEIKTRNNLAFGFGYKHNDKYSVELRYFTNRDFRYWESDYNSFSIIFGFTLF</sequence>
<proteinExistence type="predicted"/>
<accession>A0ABS9IH69</accession>
<dbReference type="RefSeq" id="WP_237230650.1">
    <property type="nucleotide sequence ID" value="NZ_JAKKDV010000002.1"/>
</dbReference>
<reference evidence="2 3" key="1">
    <citation type="submission" date="2022-01" db="EMBL/GenBank/DDBJ databases">
        <title>Draft genome sequence of Sabulilitoribacter multivorans KCTC 32326.</title>
        <authorList>
            <person name="Oh J.-S."/>
        </authorList>
    </citation>
    <scope>NUCLEOTIDE SEQUENCE [LARGE SCALE GENOMIC DNA]</scope>
    <source>
        <strain evidence="2 3">M-M16</strain>
    </source>
</reference>